<dbReference type="InterPro" id="IPR010290">
    <property type="entry name" value="TM_effector"/>
</dbReference>
<evidence type="ECO:0000256" key="6">
    <source>
        <dbReference type="ARBA" id="ARBA00023136"/>
    </source>
</evidence>
<evidence type="ECO:0000313" key="8">
    <source>
        <dbReference type="EMBL" id="GHB55370.1"/>
    </source>
</evidence>
<accession>A0ABQ3EW52</accession>
<comment type="caution">
    <text evidence="8">The sequence shown here is derived from an EMBL/GenBank/DDBJ whole genome shotgun (WGS) entry which is preliminary data.</text>
</comment>
<dbReference type="InterPro" id="IPR036259">
    <property type="entry name" value="MFS_trans_sf"/>
</dbReference>
<keyword evidence="2" id="KW-0813">Transport</keyword>
<keyword evidence="5 7" id="KW-1133">Transmembrane helix</keyword>
<dbReference type="PANTHER" id="PTHR23513">
    <property type="entry name" value="INTEGRAL MEMBRANE EFFLUX PROTEIN-RELATED"/>
    <property type="match status" value="1"/>
</dbReference>
<dbReference type="PANTHER" id="PTHR23513:SF11">
    <property type="entry name" value="STAPHYLOFERRIN A TRANSPORTER"/>
    <property type="match status" value="1"/>
</dbReference>
<dbReference type="Proteomes" id="UP000642673">
    <property type="component" value="Unassembled WGS sequence"/>
</dbReference>
<comment type="subcellular location">
    <subcellularLocation>
        <location evidence="1">Cell membrane</location>
        <topology evidence="1">Multi-pass membrane protein</topology>
    </subcellularLocation>
</comment>
<feature type="transmembrane region" description="Helical" evidence="7">
    <location>
        <begin position="378"/>
        <end position="396"/>
    </location>
</feature>
<dbReference type="Pfam" id="PF05977">
    <property type="entry name" value="MFS_3"/>
    <property type="match status" value="1"/>
</dbReference>
<name>A0ABQ3EW52_9ACTN</name>
<feature type="transmembrane region" description="Helical" evidence="7">
    <location>
        <begin position="343"/>
        <end position="366"/>
    </location>
</feature>
<organism evidence="8 9">
    <name type="scientific">Streptomyces cirratus</name>
    <dbReference type="NCBI Taxonomy" id="68187"/>
    <lineage>
        <taxon>Bacteria</taxon>
        <taxon>Bacillati</taxon>
        <taxon>Actinomycetota</taxon>
        <taxon>Actinomycetes</taxon>
        <taxon>Kitasatosporales</taxon>
        <taxon>Streptomycetaceae</taxon>
        <taxon>Streptomyces</taxon>
    </lineage>
</organism>
<evidence type="ECO:0000256" key="7">
    <source>
        <dbReference type="SAM" id="Phobius"/>
    </source>
</evidence>
<feature type="transmembrane region" description="Helical" evidence="7">
    <location>
        <begin position="311"/>
        <end position="331"/>
    </location>
</feature>
<evidence type="ECO:0000256" key="5">
    <source>
        <dbReference type="ARBA" id="ARBA00022989"/>
    </source>
</evidence>
<feature type="transmembrane region" description="Helical" evidence="7">
    <location>
        <begin position="286"/>
        <end position="305"/>
    </location>
</feature>
<proteinExistence type="predicted"/>
<keyword evidence="3" id="KW-1003">Cell membrane</keyword>
<feature type="transmembrane region" description="Helical" evidence="7">
    <location>
        <begin position="182"/>
        <end position="201"/>
    </location>
</feature>
<gene>
    <name evidence="8" type="ORF">GCM10010347_26660</name>
</gene>
<keyword evidence="9" id="KW-1185">Reference proteome</keyword>
<feature type="transmembrane region" description="Helical" evidence="7">
    <location>
        <begin position="52"/>
        <end position="71"/>
    </location>
</feature>
<dbReference type="Gene3D" id="1.20.1250.20">
    <property type="entry name" value="MFS general substrate transporter like domains"/>
    <property type="match status" value="1"/>
</dbReference>
<feature type="transmembrane region" description="Helical" evidence="7">
    <location>
        <begin position="20"/>
        <end position="46"/>
    </location>
</feature>
<protein>
    <submittedName>
        <fullName evidence="8">MFS transporter</fullName>
    </submittedName>
</protein>
<reference evidence="9" key="1">
    <citation type="journal article" date="2019" name="Int. J. Syst. Evol. Microbiol.">
        <title>The Global Catalogue of Microorganisms (GCM) 10K type strain sequencing project: providing services to taxonomists for standard genome sequencing and annotation.</title>
        <authorList>
            <consortium name="The Broad Institute Genomics Platform"/>
            <consortium name="The Broad Institute Genome Sequencing Center for Infectious Disease"/>
            <person name="Wu L."/>
            <person name="Ma J."/>
        </authorList>
    </citation>
    <scope>NUCLEOTIDE SEQUENCE [LARGE SCALE GENOMIC DNA]</scope>
    <source>
        <strain evidence="9">JCM 4738</strain>
    </source>
</reference>
<keyword evidence="6 7" id="KW-0472">Membrane</keyword>
<dbReference type="EMBL" id="BMVP01000004">
    <property type="protein sequence ID" value="GHB55370.1"/>
    <property type="molecule type" value="Genomic_DNA"/>
</dbReference>
<keyword evidence="4 7" id="KW-0812">Transmembrane</keyword>
<sequence length="415" mass="42924">MRRVAFRSSLSVMRHKPFRLFVLARIISMSGSAMAPVALAFAVLGFDDRPNSLAIVLAGNTVPQLIMLLVGGVIADRLSKRRVIVLGNLVPALTQGAVALLVASGTADVTRVAAFAALAGGASALTQPAMNSLLPHLVAAGEIQEANALMRLPVNAVKIAAPAVGGLLVALVGPQWTLAWDAASFAIAAALVSRLAISAPEKSKSTVLRDFREGWAEFSGRFWLWSYVLSGTVVVALWLGGYQLLGPVVTHDRNLGAAMWGTVQAAFAVGLFGGGFISLKWKPSRIMVVCICANLPLAFPLLALAARAPLVVLASSAVLAGAALDVAIVCWHTAMQEQLPSQVLGRVSSLSSTGELMAVPLGYLAVGAAATSLGPTSVLLAGAAVMTLATLVLLLAPSVWAIRRRPVEAPDAVAA</sequence>
<evidence type="ECO:0000256" key="1">
    <source>
        <dbReference type="ARBA" id="ARBA00004651"/>
    </source>
</evidence>
<evidence type="ECO:0000256" key="2">
    <source>
        <dbReference type="ARBA" id="ARBA00022448"/>
    </source>
</evidence>
<feature type="transmembrane region" description="Helical" evidence="7">
    <location>
        <begin position="257"/>
        <end position="279"/>
    </location>
</feature>
<evidence type="ECO:0000256" key="4">
    <source>
        <dbReference type="ARBA" id="ARBA00022692"/>
    </source>
</evidence>
<evidence type="ECO:0000313" key="9">
    <source>
        <dbReference type="Proteomes" id="UP000642673"/>
    </source>
</evidence>
<dbReference type="SUPFAM" id="SSF103473">
    <property type="entry name" value="MFS general substrate transporter"/>
    <property type="match status" value="1"/>
</dbReference>
<evidence type="ECO:0000256" key="3">
    <source>
        <dbReference type="ARBA" id="ARBA00022475"/>
    </source>
</evidence>
<feature type="transmembrane region" description="Helical" evidence="7">
    <location>
        <begin position="222"/>
        <end position="245"/>
    </location>
</feature>
<feature type="transmembrane region" description="Helical" evidence="7">
    <location>
        <begin position="83"/>
        <end position="103"/>
    </location>
</feature>
<dbReference type="CDD" id="cd06173">
    <property type="entry name" value="MFS_MefA_like"/>
    <property type="match status" value="1"/>
</dbReference>